<feature type="signal peptide" evidence="1">
    <location>
        <begin position="1"/>
        <end position="20"/>
    </location>
</feature>
<evidence type="ECO:0000313" key="2">
    <source>
        <dbReference type="EMBL" id="WCT56463.1"/>
    </source>
</evidence>
<dbReference type="KEGG" id="pka:PQ456_02700"/>
<organism evidence="2 3">
    <name type="scientific">Paenibacillus kyungheensis</name>
    <dbReference type="NCBI Taxonomy" id="1452732"/>
    <lineage>
        <taxon>Bacteria</taxon>
        <taxon>Bacillati</taxon>
        <taxon>Bacillota</taxon>
        <taxon>Bacilli</taxon>
        <taxon>Bacillales</taxon>
        <taxon>Paenibacillaceae</taxon>
        <taxon>Paenibacillus</taxon>
    </lineage>
</organism>
<name>A0AAX3M3N7_9BACL</name>
<protein>
    <submittedName>
        <fullName evidence="2">Uncharacterized protein</fullName>
    </submittedName>
</protein>
<dbReference type="RefSeq" id="WP_273614751.1">
    <property type="nucleotide sequence ID" value="NZ_CP117416.1"/>
</dbReference>
<dbReference type="AlphaFoldDB" id="A0AAX3M3N7"/>
<keyword evidence="3" id="KW-1185">Reference proteome</keyword>
<gene>
    <name evidence="2" type="ORF">PQ456_02700</name>
</gene>
<keyword evidence="1" id="KW-0732">Signal</keyword>
<dbReference type="Proteomes" id="UP001220509">
    <property type="component" value="Chromosome"/>
</dbReference>
<feature type="chain" id="PRO_5043533674" evidence="1">
    <location>
        <begin position="21"/>
        <end position="203"/>
    </location>
</feature>
<evidence type="ECO:0000313" key="3">
    <source>
        <dbReference type="Proteomes" id="UP001220509"/>
    </source>
</evidence>
<proteinExistence type="predicted"/>
<dbReference type="EMBL" id="CP117416">
    <property type="protein sequence ID" value="WCT56463.1"/>
    <property type="molecule type" value="Genomic_DNA"/>
</dbReference>
<reference evidence="2 3" key="1">
    <citation type="submission" date="2023-02" db="EMBL/GenBank/DDBJ databases">
        <title>Genome sequence of Paenibacillus kyungheensis KACC 18744.</title>
        <authorList>
            <person name="Kim S."/>
            <person name="Heo J."/>
            <person name="Kwon S.-W."/>
        </authorList>
    </citation>
    <scope>NUCLEOTIDE SEQUENCE [LARGE SCALE GENOMIC DNA]</scope>
    <source>
        <strain evidence="2 3">KACC 18744</strain>
    </source>
</reference>
<sequence length="203" mass="22551">MKFLIALLVIVAGVSAGLYAQHLNKQSSVSYSYSDNDSTFGYTEPQKVSHEEEAPFYLKNKNFTSLYTYKKLKNTDLLIGTSHMLSTSLPDGTGTAQFRGALITLFGAPILQSQNAEQAYDYIIQAQDDNGHQWILTAYEGPSGPAIGGDSTDRTIYPVAKDLLQKIESTQPSSFEEKVYYEDFGNTIVYGCTQNKCYYSEHS</sequence>
<accession>A0AAX3M3N7</accession>
<evidence type="ECO:0000256" key="1">
    <source>
        <dbReference type="SAM" id="SignalP"/>
    </source>
</evidence>